<protein>
    <submittedName>
        <fullName evidence="6">Transcriptional regulator</fullName>
    </submittedName>
</protein>
<name>A0A916U863_9HYPH</name>
<feature type="domain" description="IclR-ED" evidence="5">
    <location>
        <begin position="77"/>
        <end position="262"/>
    </location>
</feature>
<dbReference type="GO" id="GO:0045892">
    <property type="term" value="P:negative regulation of DNA-templated transcription"/>
    <property type="evidence" value="ECO:0007669"/>
    <property type="project" value="TreeGrafter"/>
</dbReference>
<feature type="domain" description="HTH iclR-type" evidence="4">
    <location>
        <begin position="13"/>
        <end position="76"/>
    </location>
</feature>
<evidence type="ECO:0000259" key="4">
    <source>
        <dbReference type="PROSITE" id="PS51077"/>
    </source>
</evidence>
<dbReference type="Pfam" id="PF09339">
    <property type="entry name" value="HTH_IclR"/>
    <property type="match status" value="1"/>
</dbReference>
<keyword evidence="3" id="KW-0804">Transcription</keyword>
<dbReference type="SMART" id="SM00346">
    <property type="entry name" value="HTH_ICLR"/>
    <property type="match status" value="1"/>
</dbReference>
<dbReference type="AlphaFoldDB" id="A0A916U863"/>
<dbReference type="InterPro" id="IPR005471">
    <property type="entry name" value="Tscrpt_reg_IclR_N"/>
</dbReference>
<dbReference type="PROSITE" id="PS51078">
    <property type="entry name" value="ICLR_ED"/>
    <property type="match status" value="1"/>
</dbReference>
<dbReference type="InterPro" id="IPR029016">
    <property type="entry name" value="GAF-like_dom_sf"/>
</dbReference>
<keyword evidence="1" id="KW-0805">Transcription regulation</keyword>
<evidence type="ECO:0000256" key="3">
    <source>
        <dbReference type="ARBA" id="ARBA00023163"/>
    </source>
</evidence>
<dbReference type="GO" id="GO:0003700">
    <property type="term" value="F:DNA-binding transcription factor activity"/>
    <property type="evidence" value="ECO:0007669"/>
    <property type="project" value="TreeGrafter"/>
</dbReference>
<dbReference type="InterPro" id="IPR050707">
    <property type="entry name" value="HTH_MetabolicPath_Reg"/>
</dbReference>
<dbReference type="SUPFAM" id="SSF46785">
    <property type="entry name" value="Winged helix' DNA-binding domain"/>
    <property type="match status" value="1"/>
</dbReference>
<evidence type="ECO:0000256" key="1">
    <source>
        <dbReference type="ARBA" id="ARBA00023015"/>
    </source>
</evidence>
<organism evidence="6 7">
    <name type="scientific">Chelatococcus reniformis</name>
    <dbReference type="NCBI Taxonomy" id="1494448"/>
    <lineage>
        <taxon>Bacteria</taxon>
        <taxon>Pseudomonadati</taxon>
        <taxon>Pseudomonadota</taxon>
        <taxon>Alphaproteobacteria</taxon>
        <taxon>Hyphomicrobiales</taxon>
        <taxon>Chelatococcaceae</taxon>
        <taxon>Chelatococcus</taxon>
    </lineage>
</organism>
<evidence type="ECO:0000313" key="7">
    <source>
        <dbReference type="Proteomes" id="UP000637002"/>
    </source>
</evidence>
<dbReference type="SUPFAM" id="SSF55781">
    <property type="entry name" value="GAF domain-like"/>
    <property type="match status" value="1"/>
</dbReference>
<comment type="caution">
    <text evidence="6">The sequence shown here is derived from an EMBL/GenBank/DDBJ whole genome shotgun (WGS) entry which is preliminary data.</text>
</comment>
<accession>A0A916U863</accession>
<evidence type="ECO:0000313" key="6">
    <source>
        <dbReference type="EMBL" id="GGC62168.1"/>
    </source>
</evidence>
<dbReference type="Proteomes" id="UP000637002">
    <property type="component" value="Unassembled WGS sequence"/>
</dbReference>
<dbReference type="InterPro" id="IPR036388">
    <property type="entry name" value="WH-like_DNA-bd_sf"/>
</dbReference>
<dbReference type="EMBL" id="BMGG01000003">
    <property type="protein sequence ID" value="GGC62168.1"/>
    <property type="molecule type" value="Genomic_DNA"/>
</dbReference>
<dbReference type="RefSeq" id="WP_210324481.1">
    <property type="nucleotide sequence ID" value="NZ_BMGG01000003.1"/>
</dbReference>
<dbReference type="PANTHER" id="PTHR30136:SF24">
    <property type="entry name" value="HTH-TYPE TRANSCRIPTIONAL REPRESSOR ALLR"/>
    <property type="match status" value="1"/>
</dbReference>
<proteinExistence type="predicted"/>
<keyword evidence="7" id="KW-1185">Reference proteome</keyword>
<keyword evidence="2" id="KW-0238">DNA-binding</keyword>
<gene>
    <name evidence="6" type="ORF">GCM10010994_20940</name>
</gene>
<dbReference type="InterPro" id="IPR036390">
    <property type="entry name" value="WH_DNA-bd_sf"/>
</dbReference>
<dbReference type="PROSITE" id="PS51077">
    <property type="entry name" value="HTH_ICLR"/>
    <property type="match status" value="1"/>
</dbReference>
<dbReference type="GO" id="GO:0003677">
    <property type="term" value="F:DNA binding"/>
    <property type="evidence" value="ECO:0007669"/>
    <property type="project" value="UniProtKB-KW"/>
</dbReference>
<dbReference type="Gene3D" id="1.10.10.10">
    <property type="entry name" value="Winged helix-like DNA-binding domain superfamily/Winged helix DNA-binding domain"/>
    <property type="match status" value="1"/>
</dbReference>
<dbReference type="Pfam" id="PF01614">
    <property type="entry name" value="IclR_C"/>
    <property type="match status" value="1"/>
</dbReference>
<evidence type="ECO:0000256" key="2">
    <source>
        <dbReference type="ARBA" id="ARBA00023125"/>
    </source>
</evidence>
<dbReference type="PANTHER" id="PTHR30136">
    <property type="entry name" value="HELIX-TURN-HELIX TRANSCRIPTIONAL REGULATOR, ICLR FAMILY"/>
    <property type="match status" value="1"/>
</dbReference>
<reference evidence="6" key="2">
    <citation type="submission" date="2020-09" db="EMBL/GenBank/DDBJ databases">
        <authorList>
            <person name="Sun Q."/>
            <person name="Zhou Y."/>
        </authorList>
    </citation>
    <scope>NUCLEOTIDE SEQUENCE</scope>
    <source>
        <strain evidence="6">CGMCC 1.12919</strain>
    </source>
</reference>
<sequence length="263" mass="28775">MTDGTGLDEQGRHAPLERYFRVLEALALSGDGLTLMELARMLMLPKATMHRLLATMQRSELVGFAGEGRGRYVLAQRVRRLAYLGIDSNTVASLSEALLRDFSASIGETCYIGRLEDVTVRSIAIASPETPWRGYVLPGKILQPYATASGKVIMAFQPDEAIERGLDAGIEPLTAWTKTDRAAIRAEYAEIRRTRFATCIREVEAELAAFAVPIEIAPNGVQYSVGVLGPYTRIVKLIEAKPRERLDALGQAIGAIIMRLGSP</sequence>
<dbReference type="Gene3D" id="3.30.450.40">
    <property type="match status" value="1"/>
</dbReference>
<dbReference type="InterPro" id="IPR014757">
    <property type="entry name" value="Tscrpt_reg_IclR_C"/>
</dbReference>
<evidence type="ECO:0000259" key="5">
    <source>
        <dbReference type="PROSITE" id="PS51078"/>
    </source>
</evidence>
<reference evidence="6" key="1">
    <citation type="journal article" date="2014" name="Int. J. Syst. Evol. Microbiol.">
        <title>Complete genome sequence of Corynebacterium casei LMG S-19264T (=DSM 44701T), isolated from a smear-ripened cheese.</title>
        <authorList>
            <consortium name="US DOE Joint Genome Institute (JGI-PGF)"/>
            <person name="Walter F."/>
            <person name="Albersmeier A."/>
            <person name="Kalinowski J."/>
            <person name="Ruckert C."/>
        </authorList>
    </citation>
    <scope>NUCLEOTIDE SEQUENCE</scope>
    <source>
        <strain evidence="6">CGMCC 1.12919</strain>
    </source>
</reference>